<dbReference type="Gene3D" id="2.130.10.130">
    <property type="entry name" value="Integrin alpha, N-terminal"/>
    <property type="match status" value="2"/>
</dbReference>
<dbReference type="PANTHER" id="PTHR44103:SF1">
    <property type="entry name" value="PROPROTEIN CONVERTASE P"/>
    <property type="match status" value="1"/>
</dbReference>
<evidence type="ECO:0000313" key="3">
    <source>
        <dbReference type="EMBL" id="RRR99289.1"/>
    </source>
</evidence>
<comment type="caution">
    <text evidence="3">The sequence shown here is derived from an EMBL/GenBank/DDBJ whole genome shotgun (WGS) entry which is preliminary data.</text>
</comment>
<dbReference type="SUPFAM" id="SSF69318">
    <property type="entry name" value="Integrin alpha N-terminal domain"/>
    <property type="match status" value="2"/>
</dbReference>
<protein>
    <submittedName>
        <fullName evidence="3">VCBS repeat-containing protein</fullName>
    </submittedName>
</protein>
<dbReference type="RefSeq" id="WP_125247803.1">
    <property type="nucleotide sequence ID" value="NZ_RSEB01000003.1"/>
</dbReference>
<evidence type="ECO:0000256" key="2">
    <source>
        <dbReference type="SAM" id="SignalP"/>
    </source>
</evidence>
<dbReference type="AlphaFoldDB" id="A0A426UXD6"/>
<dbReference type="InterPro" id="IPR028994">
    <property type="entry name" value="Integrin_alpha_N"/>
</dbReference>
<dbReference type="PANTHER" id="PTHR44103">
    <property type="entry name" value="PROPROTEIN CONVERTASE P"/>
    <property type="match status" value="1"/>
</dbReference>
<reference evidence="3 4" key="1">
    <citation type="submission" date="2018-12" db="EMBL/GenBank/DDBJ databases">
        <title>Glycomyces sp. YIM 121974 draft genome.</title>
        <authorList>
            <person name="Li Q."/>
        </authorList>
    </citation>
    <scope>NUCLEOTIDE SEQUENCE [LARGE SCALE GENOMIC DNA]</scope>
    <source>
        <strain evidence="3 4">YIM 121974</strain>
    </source>
</reference>
<feature type="signal peptide" evidence="2">
    <location>
        <begin position="1"/>
        <end position="28"/>
    </location>
</feature>
<dbReference type="Pfam" id="PF13517">
    <property type="entry name" value="FG-GAP_3"/>
    <property type="match status" value="5"/>
</dbReference>
<accession>A0A426UXD6</accession>
<evidence type="ECO:0000256" key="1">
    <source>
        <dbReference type="ARBA" id="ARBA00022729"/>
    </source>
</evidence>
<feature type="chain" id="PRO_5038906452" evidence="2">
    <location>
        <begin position="29"/>
        <end position="874"/>
    </location>
</feature>
<evidence type="ECO:0000313" key="4">
    <source>
        <dbReference type="Proteomes" id="UP000277256"/>
    </source>
</evidence>
<keyword evidence="4" id="KW-1185">Reference proteome</keyword>
<organism evidence="3 4">
    <name type="scientific">Glycomyces terrestris</name>
    <dbReference type="NCBI Taxonomy" id="2493553"/>
    <lineage>
        <taxon>Bacteria</taxon>
        <taxon>Bacillati</taxon>
        <taxon>Actinomycetota</taxon>
        <taxon>Actinomycetes</taxon>
        <taxon>Glycomycetales</taxon>
        <taxon>Glycomycetaceae</taxon>
        <taxon>Glycomyces</taxon>
    </lineage>
</organism>
<sequence length="874" mass="91738">MNPDSPGRVATRLLAGAAIGLTAAAALAAPAAAQEDGQPFLHGDVTVTGVTPGTTAVATPTFFQEDDLPADTAAIVVEFGDSIPRRAANLPAGDVVADYDNCFDPSSAVIDGTVCLITDFVNQPGTALTLSGPVSYTVSSAAPGPIDVCDCTYKVHTVDSATFAERYGDWTWDPESEQLLGLTTAASWTEPEDPAAAAQAGHIAVVTSQKLYDLQVGNGGVYTGGTLTYTNRGPATGFDMSLDDRGSYVIRARIPDGMELQGVSDAYGVFDCVDESELAAEYANATDTLLDRFDVVCYVDTVDVSSVMPFSIDVETVAGSGVQGGVEIAPAHDSPYLDTLDSNLANNYVEFHNPLPPLEPAYQDYSGDGVDDLVAVRKSDGALVLYRGTTAGTLGTASTMATGWGHMDVAMAGDVNQDGHADLVARDTRTGSLYTYPGNGNGGLGTRIAAGSGWNKMGVFTTLDDDGDWVPDLIATRESTGGLYVYHGNGDGTFGAPETYLNAGWNYVDLLVNLGDIDGDTWEDIMYRVGSTQEFFVYPSASGEEIALDHSLGDANWDRDYSQITPLGDLNQDGYQELALVDSRTGALYRKTVYESGYMSDGQSIGSGWGKMRLAGLVSDRTYDLDEDGGTDVVARRNSDDTAYIYFGNGTGGFTESWSWGDFGGVNLLETAGDIDGDGLADVLARITSTGELYVVPGQGFGGYDDPYKIGSGWNAMSAIVSGHDFSGDGRVDVLAREKSTGTLWMFPGRGDGALGAKVKIGTGWNSFKEITSPGDLDHDGIADVIAVRNSDNCMYFYGGKAGGGVKNGVKVGCGWGGMNAVTAVGDFNGDGHADLVARRKSDGYLFLYPGDGRGDLTSATRIGTGWNGMDLIA</sequence>
<dbReference type="Proteomes" id="UP000277256">
    <property type="component" value="Unassembled WGS sequence"/>
</dbReference>
<dbReference type="OrthoDB" id="99430at2"/>
<dbReference type="InterPro" id="IPR013517">
    <property type="entry name" value="FG-GAP"/>
</dbReference>
<proteinExistence type="predicted"/>
<name>A0A426UXD6_9ACTN</name>
<gene>
    <name evidence="3" type="ORF">EIW28_11215</name>
</gene>
<dbReference type="EMBL" id="RSEB01000003">
    <property type="protein sequence ID" value="RRR99289.1"/>
    <property type="molecule type" value="Genomic_DNA"/>
</dbReference>
<keyword evidence="1 2" id="KW-0732">Signal</keyword>